<dbReference type="EMBL" id="BAEP01000040">
    <property type="protein sequence ID" value="GAC24228.1"/>
    <property type="molecule type" value="Genomic_DNA"/>
</dbReference>
<dbReference type="AlphaFoldDB" id="K6Z5E6"/>
<gene>
    <name evidence="1" type="ORF">GMES_1932</name>
</gene>
<dbReference type="Proteomes" id="UP000006263">
    <property type="component" value="Unassembled WGS sequence"/>
</dbReference>
<accession>K6Z5E6</accession>
<sequence length="37" mass="4026">MPAMCASLGCSANKLGAKVKPPLQDIILNRKVFIYAY</sequence>
<proteinExistence type="predicted"/>
<evidence type="ECO:0000313" key="2">
    <source>
        <dbReference type="Proteomes" id="UP000006263"/>
    </source>
</evidence>
<protein>
    <submittedName>
        <fullName evidence="1">Uncharacterized protein</fullName>
    </submittedName>
</protein>
<reference evidence="1 2" key="1">
    <citation type="journal article" date="2017" name="Antonie Van Leeuwenhoek">
        <title>Rhizobium rhizosphaerae sp. nov., a novel species isolated from rice rhizosphere.</title>
        <authorList>
            <person name="Zhao J.J."/>
            <person name="Zhang J."/>
            <person name="Zhang R.J."/>
            <person name="Zhang C.W."/>
            <person name="Yin H.Q."/>
            <person name="Zhang X.X."/>
        </authorList>
    </citation>
    <scope>NUCLEOTIDE SEQUENCE [LARGE SCALE GENOMIC DNA]</scope>
    <source>
        <strain evidence="1 2">KMM 241</strain>
    </source>
</reference>
<name>K6Z5E6_9ALTE</name>
<comment type="caution">
    <text evidence="1">The sequence shown here is derived from an EMBL/GenBank/DDBJ whole genome shotgun (WGS) entry which is preliminary data.</text>
</comment>
<evidence type="ECO:0000313" key="1">
    <source>
        <dbReference type="EMBL" id="GAC24228.1"/>
    </source>
</evidence>
<organism evidence="1 2">
    <name type="scientific">Paraglaciecola mesophila KMM 241</name>
    <dbReference type="NCBI Taxonomy" id="1128912"/>
    <lineage>
        <taxon>Bacteria</taxon>
        <taxon>Pseudomonadati</taxon>
        <taxon>Pseudomonadota</taxon>
        <taxon>Gammaproteobacteria</taxon>
        <taxon>Alteromonadales</taxon>
        <taxon>Alteromonadaceae</taxon>
        <taxon>Paraglaciecola</taxon>
    </lineage>
</organism>